<sequence length="127" mass="14519">MVKDVRAHEVRRQERVEDITERKARGDGDFSDIARAKHSRYDTSDYDLRRKKFPIRTGIAAISLFTLGSILIWVSTRIGLDGEHRGLSFLILGLIAFIPGSYATTQLYGSWKGWKGYCYSQIPSYDD</sequence>
<comment type="subcellular location">
    <subcellularLocation>
        <location evidence="5">Cytoplasmic vesicle</location>
        <location evidence="5">Autophagosome</location>
    </subcellularLocation>
    <subcellularLocation>
        <location evidence="3">Cytoplasmic vesicle</location>
        <location evidence="3">Secretory vesicle</location>
        <location evidence="3">Synaptic vesicle</location>
    </subcellularLocation>
    <subcellularLocation>
        <location evidence="4">Early endosome</location>
    </subcellularLocation>
    <subcellularLocation>
        <location evidence="6">Golgi apparatus</location>
        <location evidence="6">trans-Golgi network</location>
    </subcellularLocation>
    <subcellularLocation>
        <location evidence="7">Late endosome</location>
    </subcellularLocation>
    <subcellularLocation>
        <location evidence="1">Membrane</location>
        <topology evidence="1">Multi-pass membrane protein</topology>
    </subcellularLocation>
    <subcellularLocation>
        <location evidence="2">Recycling endosome</location>
    </subcellularLocation>
</comment>
<gene>
    <name evidence="19" type="ORF">N0F65_010573</name>
</gene>
<keyword evidence="20" id="KW-1185">Reference proteome</keyword>
<comment type="function">
    <text evidence="16">Involved in trafficking and recycling of synaptic vesicles.</text>
</comment>
<dbReference type="GO" id="GO:0005769">
    <property type="term" value="C:early endosome"/>
    <property type="evidence" value="ECO:0007669"/>
    <property type="project" value="UniProtKB-SubCell"/>
</dbReference>
<keyword evidence="9 18" id="KW-0812">Transmembrane</keyword>
<keyword evidence="11 18" id="KW-1133">Transmembrane helix</keyword>
<comment type="caution">
    <text evidence="19">The sequence shown here is derived from an EMBL/GenBank/DDBJ whole genome shotgun (WGS) entry which is preliminary data.</text>
</comment>
<feature type="transmembrane region" description="Helical" evidence="18">
    <location>
        <begin position="53"/>
        <end position="74"/>
    </location>
</feature>
<dbReference type="Proteomes" id="UP001146120">
    <property type="component" value="Unassembled WGS sequence"/>
</dbReference>
<evidence type="ECO:0000256" key="18">
    <source>
        <dbReference type="SAM" id="Phobius"/>
    </source>
</evidence>
<keyword evidence="10" id="KW-0967">Endosome</keyword>
<evidence type="ECO:0000256" key="1">
    <source>
        <dbReference type="ARBA" id="ARBA00004141"/>
    </source>
</evidence>
<reference evidence="19" key="1">
    <citation type="submission" date="2022-11" db="EMBL/GenBank/DDBJ databases">
        <authorList>
            <person name="Morgan W.R."/>
            <person name="Tartar A."/>
        </authorList>
    </citation>
    <scope>NUCLEOTIDE SEQUENCE</scope>
    <source>
        <strain evidence="19">ARSEF 373</strain>
    </source>
</reference>
<accession>A0AAV2ZIF3</accession>
<dbReference type="EMBL" id="DAKRPA010000013">
    <property type="protein sequence ID" value="DBA03920.1"/>
    <property type="molecule type" value="Genomic_DNA"/>
</dbReference>
<dbReference type="Pfam" id="PF05915">
    <property type="entry name" value="TMEM_230_134"/>
    <property type="match status" value="1"/>
</dbReference>
<reference evidence="19" key="2">
    <citation type="journal article" date="2023" name="Microbiol Resour">
        <title>Decontamination and Annotation of the Draft Genome Sequence of the Oomycete Lagenidium giganteum ARSEF 373.</title>
        <authorList>
            <person name="Morgan W.R."/>
            <person name="Tartar A."/>
        </authorList>
    </citation>
    <scope>NUCLEOTIDE SEQUENCE</scope>
    <source>
        <strain evidence="19">ARSEF 373</strain>
    </source>
</reference>
<evidence type="ECO:0000256" key="9">
    <source>
        <dbReference type="ARBA" id="ARBA00022692"/>
    </source>
</evidence>
<evidence type="ECO:0000256" key="14">
    <source>
        <dbReference type="ARBA" id="ARBA00023136"/>
    </source>
</evidence>
<evidence type="ECO:0000256" key="12">
    <source>
        <dbReference type="ARBA" id="ARBA00023018"/>
    </source>
</evidence>
<dbReference type="InterPro" id="IPR044234">
    <property type="entry name" value="TMEM230"/>
</dbReference>
<name>A0AAV2ZIF3_9STRA</name>
<evidence type="ECO:0000256" key="16">
    <source>
        <dbReference type="ARBA" id="ARBA00024003"/>
    </source>
</evidence>
<dbReference type="GO" id="GO:0016020">
    <property type="term" value="C:membrane"/>
    <property type="evidence" value="ECO:0007669"/>
    <property type="project" value="UniProtKB-SubCell"/>
</dbReference>
<dbReference type="PANTHER" id="PTHR15664:SF6">
    <property type="entry name" value="TRANSMEMBRANE PROTEIN 230"/>
    <property type="match status" value="1"/>
</dbReference>
<feature type="transmembrane region" description="Helical" evidence="18">
    <location>
        <begin position="86"/>
        <end position="105"/>
    </location>
</feature>
<organism evidence="19 20">
    <name type="scientific">Lagenidium giganteum</name>
    <dbReference type="NCBI Taxonomy" id="4803"/>
    <lineage>
        <taxon>Eukaryota</taxon>
        <taxon>Sar</taxon>
        <taxon>Stramenopiles</taxon>
        <taxon>Oomycota</taxon>
        <taxon>Peronosporomycetes</taxon>
        <taxon>Pythiales</taxon>
        <taxon>Pythiaceae</taxon>
    </lineage>
</organism>
<keyword evidence="15" id="KW-0968">Cytoplasmic vesicle</keyword>
<evidence type="ECO:0000256" key="2">
    <source>
        <dbReference type="ARBA" id="ARBA00004172"/>
    </source>
</evidence>
<evidence type="ECO:0000256" key="11">
    <source>
        <dbReference type="ARBA" id="ARBA00022989"/>
    </source>
</evidence>
<evidence type="ECO:0000313" key="19">
    <source>
        <dbReference type="EMBL" id="DBA03920.1"/>
    </source>
</evidence>
<keyword evidence="14 18" id="KW-0472">Membrane</keyword>
<keyword evidence="12" id="KW-0770">Synapse</keyword>
<dbReference type="PANTHER" id="PTHR15664">
    <property type="entry name" value="C20ORF30 PROTEIN"/>
    <property type="match status" value="1"/>
</dbReference>
<evidence type="ECO:0000256" key="10">
    <source>
        <dbReference type="ARBA" id="ARBA00022753"/>
    </source>
</evidence>
<evidence type="ECO:0000256" key="3">
    <source>
        <dbReference type="ARBA" id="ARBA00004234"/>
    </source>
</evidence>
<evidence type="ECO:0000256" key="8">
    <source>
        <dbReference type="ARBA" id="ARBA00007743"/>
    </source>
</evidence>
<evidence type="ECO:0000256" key="15">
    <source>
        <dbReference type="ARBA" id="ARBA00023329"/>
    </source>
</evidence>
<evidence type="ECO:0000256" key="7">
    <source>
        <dbReference type="ARBA" id="ARBA00004603"/>
    </source>
</evidence>
<evidence type="ECO:0000256" key="13">
    <source>
        <dbReference type="ARBA" id="ARBA00023034"/>
    </source>
</evidence>
<dbReference type="GO" id="GO:0005770">
    <property type="term" value="C:late endosome"/>
    <property type="evidence" value="ECO:0007669"/>
    <property type="project" value="UniProtKB-SubCell"/>
</dbReference>
<dbReference type="GO" id="GO:0055037">
    <property type="term" value="C:recycling endosome"/>
    <property type="evidence" value="ECO:0007669"/>
    <property type="project" value="UniProtKB-SubCell"/>
</dbReference>
<dbReference type="InterPro" id="IPR008590">
    <property type="entry name" value="TMEM_230/134"/>
</dbReference>
<protein>
    <recommendedName>
        <fullName evidence="17">Transmembrane protein 230</fullName>
    </recommendedName>
</protein>
<evidence type="ECO:0000256" key="6">
    <source>
        <dbReference type="ARBA" id="ARBA00004601"/>
    </source>
</evidence>
<evidence type="ECO:0000256" key="5">
    <source>
        <dbReference type="ARBA" id="ARBA00004419"/>
    </source>
</evidence>
<dbReference type="AlphaFoldDB" id="A0AAV2ZIF3"/>
<evidence type="ECO:0000256" key="17">
    <source>
        <dbReference type="ARBA" id="ARBA00024088"/>
    </source>
</evidence>
<dbReference type="GO" id="GO:0005794">
    <property type="term" value="C:Golgi apparatus"/>
    <property type="evidence" value="ECO:0007669"/>
    <property type="project" value="UniProtKB-SubCell"/>
</dbReference>
<comment type="similarity">
    <text evidence="8">Belongs to the TMEM134/TMEM230 family.</text>
</comment>
<keyword evidence="13" id="KW-0333">Golgi apparatus</keyword>
<proteinExistence type="inferred from homology"/>
<dbReference type="GO" id="GO:0005776">
    <property type="term" value="C:autophagosome"/>
    <property type="evidence" value="ECO:0007669"/>
    <property type="project" value="UniProtKB-SubCell"/>
</dbReference>
<evidence type="ECO:0000313" key="20">
    <source>
        <dbReference type="Proteomes" id="UP001146120"/>
    </source>
</evidence>
<evidence type="ECO:0000256" key="4">
    <source>
        <dbReference type="ARBA" id="ARBA00004412"/>
    </source>
</evidence>